<dbReference type="EMBL" id="JARXRM010000036">
    <property type="protein sequence ID" value="MDH5823794.1"/>
    <property type="molecule type" value="Genomic_DNA"/>
</dbReference>
<keyword evidence="1" id="KW-0732">Signal</keyword>
<gene>
    <name evidence="2" type="ORF">QFW77_12475</name>
</gene>
<evidence type="ECO:0000313" key="3">
    <source>
        <dbReference type="Proteomes" id="UP001156940"/>
    </source>
</evidence>
<feature type="signal peptide" evidence="1">
    <location>
        <begin position="1"/>
        <end position="18"/>
    </location>
</feature>
<reference evidence="2 3" key="1">
    <citation type="submission" date="2023-04" db="EMBL/GenBank/DDBJ databases">
        <title>Luteimonas endophyticus RD2P54.</title>
        <authorList>
            <person name="Sun J.-Q."/>
        </authorList>
    </citation>
    <scope>NUCLEOTIDE SEQUENCE [LARGE SCALE GENOMIC DNA]</scope>
    <source>
        <strain evidence="2 3">RD2P54</strain>
    </source>
</reference>
<proteinExistence type="predicted"/>
<protein>
    <submittedName>
        <fullName evidence="2">Uncharacterized protein</fullName>
    </submittedName>
</protein>
<accession>A0ABT6JAE9</accession>
<evidence type="ECO:0000313" key="2">
    <source>
        <dbReference type="EMBL" id="MDH5823794.1"/>
    </source>
</evidence>
<dbReference type="RefSeq" id="WP_280575064.1">
    <property type="nucleotide sequence ID" value="NZ_JARXRM010000036.1"/>
</dbReference>
<organism evidence="2 3">
    <name type="scientific">Luteimonas endophytica</name>
    <dbReference type="NCBI Taxonomy" id="3042023"/>
    <lineage>
        <taxon>Bacteria</taxon>
        <taxon>Pseudomonadati</taxon>
        <taxon>Pseudomonadota</taxon>
        <taxon>Gammaproteobacteria</taxon>
        <taxon>Lysobacterales</taxon>
        <taxon>Lysobacteraceae</taxon>
        <taxon>Luteimonas</taxon>
    </lineage>
</organism>
<sequence>MSAALLCLLLTFSPDVSAQVARDPAPAVQPTTTELAAPAPDDDGIVDMEALVVSGVQPGPGLWKVSRDGRVLWILGTVAPLPRRMERASDEVEGIVAASQEVPDPPSMAMRSGLGATACRARRCS</sequence>
<feature type="chain" id="PRO_5047137902" evidence="1">
    <location>
        <begin position="19"/>
        <end position="125"/>
    </location>
</feature>
<evidence type="ECO:0000256" key="1">
    <source>
        <dbReference type="SAM" id="SignalP"/>
    </source>
</evidence>
<keyword evidence="3" id="KW-1185">Reference proteome</keyword>
<comment type="caution">
    <text evidence="2">The sequence shown here is derived from an EMBL/GenBank/DDBJ whole genome shotgun (WGS) entry which is preliminary data.</text>
</comment>
<name>A0ABT6JAE9_9GAMM</name>
<dbReference type="Proteomes" id="UP001156940">
    <property type="component" value="Unassembled WGS sequence"/>
</dbReference>